<dbReference type="GO" id="GO:0003723">
    <property type="term" value="F:RNA binding"/>
    <property type="evidence" value="ECO:0007669"/>
    <property type="project" value="TreeGrafter"/>
</dbReference>
<reference evidence="12" key="1">
    <citation type="submission" date="2021-01" db="EMBL/GenBank/DDBJ databases">
        <authorList>
            <person name="Corre E."/>
            <person name="Pelletier E."/>
            <person name="Niang G."/>
            <person name="Scheremetjew M."/>
            <person name="Finn R."/>
            <person name="Kale V."/>
            <person name="Holt S."/>
            <person name="Cochrane G."/>
            <person name="Meng A."/>
            <person name="Brown T."/>
            <person name="Cohen L."/>
        </authorList>
    </citation>
    <scope>NUCLEOTIDE SEQUENCE</scope>
    <source>
        <strain evidence="12">B650</strain>
    </source>
</reference>
<evidence type="ECO:0000256" key="9">
    <source>
        <dbReference type="SAM" id="MobiDB-lite"/>
    </source>
</evidence>
<gene>
    <name evidence="12" type="ORF">LDAN0321_LOCUS813</name>
</gene>
<dbReference type="SMART" id="SM00973">
    <property type="entry name" value="Sec63"/>
    <property type="match status" value="1"/>
</dbReference>
<dbReference type="PRINTS" id="PR00625">
    <property type="entry name" value="JDOMAIN"/>
</dbReference>
<name>A0A7S2NSV6_9STRA</name>
<dbReference type="SMART" id="SM00271">
    <property type="entry name" value="DnaJ"/>
    <property type="match status" value="1"/>
</dbReference>
<proteinExistence type="predicted"/>
<evidence type="ECO:0000256" key="7">
    <source>
        <dbReference type="ARBA" id="ARBA00023136"/>
    </source>
</evidence>
<dbReference type="Pfam" id="PF00226">
    <property type="entry name" value="DnaJ"/>
    <property type="match status" value="1"/>
</dbReference>
<keyword evidence="5" id="KW-0653">Protein transport</keyword>
<dbReference type="InterPro" id="IPR035892">
    <property type="entry name" value="C2_domain_sf"/>
</dbReference>
<feature type="transmembrane region" description="Helical" evidence="10">
    <location>
        <begin position="75"/>
        <end position="94"/>
    </location>
</feature>
<dbReference type="InterPro" id="IPR004179">
    <property type="entry name" value="Sec63-dom"/>
</dbReference>
<dbReference type="PROSITE" id="PS00636">
    <property type="entry name" value="DNAJ_1"/>
    <property type="match status" value="1"/>
</dbReference>
<dbReference type="CDD" id="cd06257">
    <property type="entry name" value="DnaJ"/>
    <property type="match status" value="1"/>
</dbReference>
<keyword evidence="8" id="KW-0143">Chaperone</keyword>
<dbReference type="SUPFAM" id="SSF46565">
    <property type="entry name" value="Chaperone J-domain"/>
    <property type="match status" value="1"/>
</dbReference>
<feature type="compositionally biased region" description="Acidic residues" evidence="9">
    <location>
        <begin position="573"/>
        <end position="593"/>
    </location>
</feature>
<dbReference type="InterPro" id="IPR036869">
    <property type="entry name" value="J_dom_sf"/>
</dbReference>
<accession>A0A7S2NSV6</accession>
<organism evidence="12">
    <name type="scientific">Leptocylindrus danicus</name>
    <dbReference type="NCBI Taxonomy" id="163516"/>
    <lineage>
        <taxon>Eukaryota</taxon>
        <taxon>Sar</taxon>
        <taxon>Stramenopiles</taxon>
        <taxon>Ochrophyta</taxon>
        <taxon>Bacillariophyta</taxon>
        <taxon>Coscinodiscophyceae</taxon>
        <taxon>Chaetocerotophycidae</taxon>
        <taxon>Leptocylindrales</taxon>
        <taxon>Leptocylindraceae</taxon>
        <taxon>Leptocylindrus</taxon>
    </lineage>
</organism>
<evidence type="ECO:0000256" key="5">
    <source>
        <dbReference type="ARBA" id="ARBA00022927"/>
    </source>
</evidence>
<dbReference type="Gene3D" id="1.10.287.110">
    <property type="entry name" value="DnaJ domain"/>
    <property type="match status" value="1"/>
</dbReference>
<evidence type="ECO:0000256" key="6">
    <source>
        <dbReference type="ARBA" id="ARBA00022989"/>
    </source>
</evidence>
<evidence type="ECO:0000256" key="4">
    <source>
        <dbReference type="ARBA" id="ARBA00022824"/>
    </source>
</evidence>
<evidence type="ECO:0000256" key="8">
    <source>
        <dbReference type="ARBA" id="ARBA00023186"/>
    </source>
</evidence>
<feature type="transmembrane region" description="Helical" evidence="10">
    <location>
        <begin position="9"/>
        <end position="28"/>
    </location>
</feature>
<dbReference type="GO" id="GO:0006620">
    <property type="term" value="P:post-translational protein targeting to endoplasmic reticulum membrane"/>
    <property type="evidence" value="ECO:0007669"/>
    <property type="project" value="TreeGrafter"/>
</dbReference>
<dbReference type="AlphaFoldDB" id="A0A7S2NSV6"/>
<evidence type="ECO:0000259" key="11">
    <source>
        <dbReference type="PROSITE" id="PS50076"/>
    </source>
</evidence>
<dbReference type="SUPFAM" id="SSF81296">
    <property type="entry name" value="E set domains"/>
    <property type="match status" value="1"/>
</dbReference>
<dbReference type="PANTHER" id="PTHR24075:SF0">
    <property type="entry name" value="TRANSLOCATION PROTEIN SEC63 HOMOLOG"/>
    <property type="match status" value="1"/>
</dbReference>
<comment type="subcellular location">
    <subcellularLocation>
        <location evidence="1">Endoplasmic reticulum membrane</location>
        <topology evidence="1">Multi-pass membrane protein</topology>
    </subcellularLocation>
</comment>
<feature type="compositionally biased region" description="Acidic residues" evidence="9">
    <location>
        <begin position="618"/>
        <end position="628"/>
    </location>
</feature>
<feature type="domain" description="J" evidence="11">
    <location>
        <begin position="106"/>
        <end position="171"/>
    </location>
</feature>
<evidence type="ECO:0000256" key="2">
    <source>
        <dbReference type="ARBA" id="ARBA00022448"/>
    </source>
</evidence>
<dbReference type="GO" id="GO:0031207">
    <property type="term" value="C:Sec62/Sec63 complex"/>
    <property type="evidence" value="ECO:0007669"/>
    <property type="project" value="TreeGrafter"/>
</dbReference>
<feature type="transmembrane region" description="Helical" evidence="10">
    <location>
        <begin position="196"/>
        <end position="215"/>
    </location>
</feature>
<dbReference type="Pfam" id="PF02889">
    <property type="entry name" value="Sec63"/>
    <property type="match status" value="1"/>
</dbReference>
<evidence type="ECO:0000256" key="1">
    <source>
        <dbReference type="ARBA" id="ARBA00004477"/>
    </source>
</evidence>
<dbReference type="GO" id="GO:0008320">
    <property type="term" value="F:protein transmembrane transporter activity"/>
    <property type="evidence" value="ECO:0007669"/>
    <property type="project" value="TreeGrafter"/>
</dbReference>
<protein>
    <recommendedName>
        <fullName evidence="11">J domain-containing protein</fullName>
    </recommendedName>
</protein>
<sequence length="634" mass="71550">MLEYDNSAFYYFALSTTTFYLVPSWYGIFKQIYTSTIGTDPSALGVEARTTVEKKKAENLKNASRGLKGLNDGKFISSLVITSLLSLVWVWMLYKVMEEGEIHSFDPFTILGIDSGADVKVIKKAYRSKSLQYHPDKNPGDKLAETMFMNVAKAYEALTDPTAKENYKLYGNPDGKQSMEVSIGLPTFLLDEHNKFLILLIYLTLMVGVVPYWVWKYYSHSSKLGENNIMYDTYSWFYHALSKDITVRHIPEVLSGAAEFRKSNKVADGEMPQLTKILTKCKSSMMKPSFSHPTLLKGNLLLHAHLLGMTDQLNASQIASLKLMLKDSSNLLEAMIGICKNQGYLDAVKACIEFSQMLTQGCWTKSSPFMQLPHMTENFIKEKLSDMDLRTYLALDDAEKPMPDDLTDAQKKDVLAACSIMPQVEMETKIFVDDDEDDAVYEEDLITIQVTLTRKDKAKSVYAPNFPFPKKEGWWIIMGKKEEGRIIGVDIVKSSLQTVEHRIKMQAPNRAGTYDFDILLKSNAYVGFDMEDKVSVTVLDNSALPEYKIHPDDAELDDEPTLFEEIMQANVEQDSDSDDDDSDSDDSDDEDDGPAIRELTPAELKKEALKKQRAQQADDSDSDSDSDVEEVHAD</sequence>
<dbReference type="PANTHER" id="PTHR24075">
    <property type="entry name" value="SEC63 DOMAIN-CONTAINING"/>
    <property type="match status" value="1"/>
</dbReference>
<evidence type="ECO:0000313" key="12">
    <source>
        <dbReference type="EMBL" id="CAD9556356.1"/>
    </source>
</evidence>
<dbReference type="PROSITE" id="PS50076">
    <property type="entry name" value="DNAJ_2"/>
    <property type="match status" value="1"/>
</dbReference>
<dbReference type="InterPro" id="IPR018253">
    <property type="entry name" value="DnaJ_domain_CS"/>
</dbReference>
<dbReference type="InterPro" id="IPR001623">
    <property type="entry name" value="DnaJ_domain"/>
</dbReference>
<keyword evidence="4" id="KW-0256">Endoplasmic reticulum</keyword>
<evidence type="ECO:0000256" key="10">
    <source>
        <dbReference type="SAM" id="Phobius"/>
    </source>
</evidence>
<dbReference type="InterPro" id="IPR014756">
    <property type="entry name" value="Ig_E-set"/>
</dbReference>
<dbReference type="SUPFAM" id="SSF158702">
    <property type="entry name" value="Sec63 N-terminal domain-like"/>
    <property type="match status" value="1"/>
</dbReference>
<dbReference type="Gene3D" id="2.60.40.150">
    <property type="entry name" value="C2 domain"/>
    <property type="match status" value="1"/>
</dbReference>
<evidence type="ECO:0000256" key="3">
    <source>
        <dbReference type="ARBA" id="ARBA00022692"/>
    </source>
</evidence>
<keyword evidence="6 10" id="KW-1133">Transmembrane helix</keyword>
<dbReference type="Gene3D" id="1.10.3380.10">
    <property type="entry name" value="Sec63 N-terminal domain-like domain"/>
    <property type="match status" value="1"/>
</dbReference>
<keyword evidence="3 10" id="KW-0812">Transmembrane</keyword>
<dbReference type="GO" id="GO:0006614">
    <property type="term" value="P:SRP-dependent cotranslational protein targeting to membrane"/>
    <property type="evidence" value="ECO:0007669"/>
    <property type="project" value="TreeGrafter"/>
</dbReference>
<keyword evidence="7 10" id="KW-0472">Membrane</keyword>
<dbReference type="EMBL" id="HBGY01001180">
    <property type="protein sequence ID" value="CAD9556356.1"/>
    <property type="molecule type" value="Transcribed_RNA"/>
</dbReference>
<feature type="region of interest" description="Disordered" evidence="9">
    <location>
        <begin position="569"/>
        <end position="634"/>
    </location>
</feature>
<keyword evidence="2" id="KW-0813">Transport</keyword>